<protein>
    <recommendedName>
        <fullName evidence="2">ShKT domain-containing protein</fullName>
    </recommendedName>
</protein>
<dbReference type="PANTHER" id="PTHR46219">
    <property type="entry name" value="PROTEIN CBG11138"/>
    <property type="match status" value="1"/>
</dbReference>
<reference evidence="3 4" key="1">
    <citation type="submission" date="2018-10" db="EMBL/GenBank/DDBJ databases">
        <authorList>
            <consortium name="Pathogen Informatics"/>
        </authorList>
    </citation>
    <scope>NUCLEOTIDE SEQUENCE [LARGE SCALE GENOMIC DNA]</scope>
</reference>
<dbReference type="OrthoDB" id="5814005at2759"/>
<evidence type="ECO:0000256" key="1">
    <source>
        <dbReference type="PROSITE-ProRule" id="PRU01005"/>
    </source>
</evidence>
<dbReference type="STRING" id="51028.A0A3P6IKG8"/>
<keyword evidence="4" id="KW-1185">Reference proteome</keyword>
<evidence type="ECO:0000259" key="2">
    <source>
        <dbReference type="PROSITE" id="PS51670"/>
    </source>
</evidence>
<feature type="disulfide bond" evidence="1">
    <location>
        <begin position="58"/>
        <end position="92"/>
    </location>
</feature>
<evidence type="ECO:0000313" key="3">
    <source>
        <dbReference type="EMBL" id="VDD88222.1"/>
    </source>
</evidence>
<dbReference type="PANTHER" id="PTHR46219:SF15">
    <property type="entry name" value="SHKT DOMAIN-CONTAINING PROTEIN"/>
    <property type="match status" value="1"/>
</dbReference>
<accession>A0A3P6IKG8</accession>
<dbReference type="Pfam" id="PF01549">
    <property type="entry name" value="ShK"/>
    <property type="match status" value="2"/>
</dbReference>
<feature type="disulfide bond" evidence="1">
    <location>
        <begin position="115"/>
        <end position="149"/>
    </location>
</feature>
<dbReference type="AlphaFoldDB" id="A0A3P6IKG8"/>
<dbReference type="PROSITE" id="PS51670">
    <property type="entry name" value="SHKT"/>
    <property type="match status" value="2"/>
</dbReference>
<dbReference type="Gene3D" id="1.10.10.1940">
    <property type="match status" value="1"/>
</dbReference>
<gene>
    <name evidence="3" type="ORF">EVEC_LOCUS3365</name>
</gene>
<dbReference type="EMBL" id="UXUI01007577">
    <property type="protein sequence ID" value="VDD88222.1"/>
    <property type="molecule type" value="Genomic_DNA"/>
</dbReference>
<dbReference type="InterPro" id="IPR003582">
    <property type="entry name" value="ShKT_dom"/>
</dbReference>
<name>A0A3P6IKG8_ENTVE</name>
<sequence length="149" mass="16463">MLLLCFDILLTRQRIIWLPLKNFYIFCLCGVASLKTIIVQYCPATCGMCNETGTAGVCKDENAAVCDVMKLLCHDSSKKATLLTTCPKTCNCLAKWLLIRETVLKMTDFTASSSCTDVASDCAAKSSLCNNSVYYSLMRQQCAKTCKFC</sequence>
<keyword evidence="1" id="KW-1015">Disulfide bond</keyword>
<feature type="domain" description="ShKT" evidence="2">
    <location>
        <begin position="115"/>
        <end position="149"/>
    </location>
</feature>
<comment type="caution">
    <text evidence="1">Lacks conserved residue(s) required for the propagation of feature annotation.</text>
</comment>
<dbReference type="SMART" id="SM00254">
    <property type="entry name" value="ShKT"/>
    <property type="match status" value="3"/>
</dbReference>
<evidence type="ECO:0000313" key="4">
    <source>
        <dbReference type="Proteomes" id="UP000274131"/>
    </source>
</evidence>
<dbReference type="Proteomes" id="UP000274131">
    <property type="component" value="Unassembled WGS sequence"/>
</dbReference>
<organism evidence="3 4">
    <name type="scientific">Enterobius vermicularis</name>
    <name type="common">Human pinworm</name>
    <dbReference type="NCBI Taxonomy" id="51028"/>
    <lineage>
        <taxon>Eukaryota</taxon>
        <taxon>Metazoa</taxon>
        <taxon>Ecdysozoa</taxon>
        <taxon>Nematoda</taxon>
        <taxon>Chromadorea</taxon>
        <taxon>Rhabditida</taxon>
        <taxon>Spirurina</taxon>
        <taxon>Oxyuridomorpha</taxon>
        <taxon>Oxyuroidea</taxon>
        <taxon>Oxyuridae</taxon>
        <taxon>Enterobius</taxon>
    </lineage>
</organism>
<proteinExistence type="predicted"/>
<feature type="domain" description="ShKT" evidence="2">
    <location>
        <begin position="58"/>
        <end position="92"/>
    </location>
</feature>